<evidence type="ECO:0008006" key="3">
    <source>
        <dbReference type="Google" id="ProtNLM"/>
    </source>
</evidence>
<sequence>MYEVLGVNPREPAGRPEWCIFQEHLKDKYQIIIHDGDAGNCIIFRGVATLGVPILRLYLMEKYFYYIKKINSVFNRNHYCTQCDKPYSDKKRHKCKASCMSCKQVHPCPLNGQRIQCEHCHRYLRGPLCLARHFQRVPLYTVSTCVKYRACLKCYTTIDTQEEEHSINKHICDVYKCRNCKQLCKPNHRCYIQRLSEEFEGETIRYFVFYDFETMLDESNIHVPVLCIAHRVCPLCLEKDINEHCDGCNAKNTQRECFFFMVNIASRSFVSGSFRLK</sequence>
<proteinExistence type="predicted"/>
<dbReference type="AlphaFoldDB" id="A0AAN8JD58"/>
<reference evidence="1 2" key="1">
    <citation type="submission" date="2024-01" db="EMBL/GenBank/DDBJ databases">
        <title>The genome of the rayed Mediterranean limpet Patella caerulea (Linnaeus, 1758).</title>
        <authorList>
            <person name="Anh-Thu Weber A."/>
            <person name="Halstead-Nussloch G."/>
        </authorList>
    </citation>
    <scope>NUCLEOTIDE SEQUENCE [LARGE SCALE GENOMIC DNA]</scope>
    <source>
        <strain evidence="1">AATW-2023a</strain>
        <tissue evidence="1">Whole specimen</tissue>
    </source>
</reference>
<comment type="caution">
    <text evidence="1">The sequence shown here is derived from an EMBL/GenBank/DDBJ whole genome shotgun (WGS) entry which is preliminary data.</text>
</comment>
<evidence type="ECO:0000313" key="2">
    <source>
        <dbReference type="Proteomes" id="UP001347796"/>
    </source>
</evidence>
<accession>A0AAN8JD58</accession>
<dbReference type="Proteomes" id="UP001347796">
    <property type="component" value="Unassembled WGS sequence"/>
</dbReference>
<evidence type="ECO:0000313" key="1">
    <source>
        <dbReference type="EMBL" id="KAK6175846.1"/>
    </source>
</evidence>
<name>A0AAN8JD58_PATCE</name>
<keyword evidence="2" id="KW-1185">Reference proteome</keyword>
<gene>
    <name evidence="1" type="ORF">SNE40_014226</name>
</gene>
<dbReference type="EMBL" id="JAZGQO010000010">
    <property type="protein sequence ID" value="KAK6175846.1"/>
    <property type="molecule type" value="Genomic_DNA"/>
</dbReference>
<protein>
    <recommendedName>
        <fullName evidence="3">DNA-directed DNA polymerase</fullName>
    </recommendedName>
</protein>
<organism evidence="1 2">
    <name type="scientific">Patella caerulea</name>
    <name type="common">Rayed Mediterranean limpet</name>
    <dbReference type="NCBI Taxonomy" id="87958"/>
    <lineage>
        <taxon>Eukaryota</taxon>
        <taxon>Metazoa</taxon>
        <taxon>Spiralia</taxon>
        <taxon>Lophotrochozoa</taxon>
        <taxon>Mollusca</taxon>
        <taxon>Gastropoda</taxon>
        <taxon>Patellogastropoda</taxon>
        <taxon>Patelloidea</taxon>
        <taxon>Patellidae</taxon>
        <taxon>Patella</taxon>
    </lineage>
</organism>